<evidence type="ECO:0000256" key="1">
    <source>
        <dbReference type="SAM" id="MobiDB-lite"/>
    </source>
</evidence>
<organism evidence="2 3">
    <name type="scientific">Hapsidospora chrysogenum (strain ATCC 11550 / CBS 779.69 / DSM 880 / IAM 14645 / JCM 23072 / IMI 49137)</name>
    <name type="common">Acremonium chrysogenum</name>
    <dbReference type="NCBI Taxonomy" id="857340"/>
    <lineage>
        <taxon>Eukaryota</taxon>
        <taxon>Fungi</taxon>
        <taxon>Dikarya</taxon>
        <taxon>Ascomycota</taxon>
        <taxon>Pezizomycotina</taxon>
        <taxon>Sordariomycetes</taxon>
        <taxon>Hypocreomycetidae</taxon>
        <taxon>Hypocreales</taxon>
        <taxon>Bionectriaceae</taxon>
        <taxon>Hapsidospora</taxon>
    </lineage>
</organism>
<proteinExistence type="predicted"/>
<reference evidence="3" key="1">
    <citation type="journal article" date="2014" name="Genome Announc.">
        <title>Genome sequence and annotation of Acremonium chrysogenum, producer of the beta-lactam antibiotic cephalosporin C.</title>
        <authorList>
            <person name="Terfehr D."/>
            <person name="Dahlmann T.A."/>
            <person name="Specht T."/>
            <person name="Zadra I."/>
            <person name="Kuernsteiner H."/>
            <person name="Kueck U."/>
        </authorList>
    </citation>
    <scope>NUCLEOTIDE SEQUENCE [LARGE SCALE GENOMIC DNA]</scope>
    <source>
        <strain evidence="3">ATCC 11550 / CBS 779.69 / DSM 880 / IAM 14645 / JCM 23072 / IMI 49137</strain>
    </source>
</reference>
<protein>
    <recommendedName>
        <fullName evidence="4">NYN domain-containing protein</fullName>
    </recommendedName>
</protein>
<gene>
    <name evidence="2" type="ORF">ACRE_034440</name>
</gene>
<feature type="compositionally biased region" description="Low complexity" evidence="1">
    <location>
        <begin position="77"/>
        <end position="97"/>
    </location>
</feature>
<sequence length="363" mass="40707">MNNLLVEGVDSHIMSAPGTMRLSQIGRQLSDITPRTLQTTTTEAVDFGQIVTQIRELLEITGPEDVSPSEADSVPQTDSATSTCSAPPTSPSNAASSDAEKNNPEKEDHMLYYQRGYGPACKVPAAHLPSVSDATSAERLRAIVATDETVRNLYPDVYNHGVYVFLDQSNIFLSYLNTLKEKFKVPSDARFAPNPTFGLDILTELVVRNRRVRTLRASCSVMPGRAQPEWIKQLQQLDYKVDVRERKAVQHPYKPYATRHVEDLVDETLQIRIGEAFMRAAGKKGTMILVTGDAQPAPYSDGFYKYAKRALRSGWNVEVVSWKCSCSSLWKELAAKMGSAQRFRLIELDDYLDHLWCRDRTQK</sequence>
<dbReference type="HOGENOM" id="CLU_762830_0_0_1"/>
<evidence type="ECO:0000313" key="2">
    <source>
        <dbReference type="EMBL" id="KFH45743.1"/>
    </source>
</evidence>
<dbReference type="Proteomes" id="UP000029964">
    <property type="component" value="Unassembled WGS sequence"/>
</dbReference>
<keyword evidence="3" id="KW-1185">Reference proteome</keyword>
<name>A0A086T8R1_HAPC1</name>
<dbReference type="CDD" id="cd18724">
    <property type="entry name" value="PIN_LabA-like"/>
    <property type="match status" value="1"/>
</dbReference>
<evidence type="ECO:0008006" key="4">
    <source>
        <dbReference type="Google" id="ProtNLM"/>
    </source>
</evidence>
<evidence type="ECO:0000313" key="3">
    <source>
        <dbReference type="Proteomes" id="UP000029964"/>
    </source>
</evidence>
<dbReference type="STRING" id="857340.A0A086T8R1"/>
<accession>A0A086T8R1</accession>
<dbReference type="EMBL" id="JPKY01000028">
    <property type="protein sequence ID" value="KFH45743.1"/>
    <property type="molecule type" value="Genomic_DNA"/>
</dbReference>
<dbReference type="AlphaFoldDB" id="A0A086T8R1"/>
<feature type="region of interest" description="Disordered" evidence="1">
    <location>
        <begin position="62"/>
        <end position="103"/>
    </location>
</feature>
<dbReference type="OrthoDB" id="5590473at2759"/>
<comment type="caution">
    <text evidence="2">The sequence shown here is derived from an EMBL/GenBank/DDBJ whole genome shotgun (WGS) entry which is preliminary data.</text>
</comment>
<dbReference type="Gene3D" id="3.40.50.1010">
    <property type="entry name" value="5'-nuclease"/>
    <property type="match status" value="1"/>
</dbReference>